<dbReference type="Proteomes" id="UP000219799">
    <property type="component" value="Chromosome 13"/>
</dbReference>
<gene>
    <name evidence="1" type="primary">PmlGA01_130005100</name>
    <name evidence="1" type="ORF">PMLGA01_130005100</name>
</gene>
<name>A0A1C3KE82_PLAMA</name>
<evidence type="ECO:0000313" key="1">
    <source>
        <dbReference type="EMBL" id="SBT71916.1"/>
    </source>
</evidence>
<dbReference type="VEuPathDB" id="PlasmoDB:PmUG01_13012600"/>
<reference evidence="1 2" key="1">
    <citation type="submission" date="2016-06" db="EMBL/GenBank/DDBJ databases">
        <authorList>
            <consortium name="Pathogen Informatics"/>
        </authorList>
    </citation>
    <scope>NUCLEOTIDE SEQUENCE [LARGE SCALE GENOMIC DNA]</scope>
    <source>
        <strain evidence="1">PmlGA01</strain>
    </source>
</reference>
<evidence type="ECO:0000313" key="2">
    <source>
        <dbReference type="Proteomes" id="UP000219799"/>
    </source>
</evidence>
<organism evidence="1 2">
    <name type="scientific">Plasmodium malariae</name>
    <dbReference type="NCBI Taxonomy" id="5858"/>
    <lineage>
        <taxon>Eukaryota</taxon>
        <taxon>Sar</taxon>
        <taxon>Alveolata</taxon>
        <taxon>Apicomplexa</taxon>
        <taxon>Aconoidasida</taxon>
        <taxon>Haemosporida</taxon>
        <taxon>Plasmodiidae</taxon>
        <taxon>Plasmodium</taxon>
        <taxon>Plasmodium (Plasmodium)</taxon>
    </lineage>
</organism>
<feature type="non-terminal residue" evidence="1">
    <location>
        <position position="271"/>
    </location>
</feature>
<accession>A0A1C3KE82</accession>
<feature type="non-terminal residue" evidence="1">
    <location>
        <position position="1"/>
    </location>
</feature>
<dbReference type="AlphaFoldDB" id="A0A1C3KE82"/>
<dbReference type="EMBL" id="LT594501">
    <property type="protein sequence ID" value="SBT71916.1"/>
    <property type="molecule type" value="Genomic_DNA"/>
</dbReference>
<protein>
    <submittedName>
        <fullName evidence="1">Uncharacterized protein</fullName>
    </submittedName>
</protein>
<sequence>PHGNFNENFLHEMIKKKQEKYKEYTFIIKINYLNHVIYDFLSLNNLFYSKDQKMEGSSANRLKIIIECNDISLLDPYLLNKMNKIFIKDNINMYIYFKNKTSKLIDSILNTNFFFEKNIQNNKTSSSFINNYEEKKKILLELYSELKLFYRNFFLPIFNYIEKKKGNNFNINNYYTKVDDIKNMTLNDNDFTQKDLFHVNVDEKIVINNFLDIFKNNIFIFLKEAELDDQSSLSKCISTKSNIKDALNLQIIEELHRKEYFKKKETSINED</sequence>
<proteinExistence type="predicted"/>